<evidence type="ECO:0000256" key="13">
    <source>
        <dbReference type="SAM" id="MobiDB-lite"/>
    </source>
</evidence>
<sequence>MSLTSPAAEQTIIGCCLQGQILADRVAGLLPEHFAVESHREAFSAILAAWHQGRPVDPVSLDDTLKGRSDSAGLAYWVECAEHGYSLAMLPAHVSTVRDKATRRALLAAADEIASLAHGNGDIREHVASAAAAVSKLVDGTVTRGPRLIGDVLRDYMPEMGARWEGRNDGLMTGFADLDAKLRGLRAGNLVLIAARPAMGKTALAMQIAANVSHGGVVVAFSQEMAETELADRLLASAGHVALDRIIGGGMTSDDHDRFAGAVGRVQGMRLYIDDQPAQRISDIRAKTQSVRRKHPIALVVVDYLQLMAGDGANRNAEIEQISRGLKALAKELGCPVIALSQLSRKCEERPNKRPMLSDLRDSGAIEQDADIVMMIYRDEVYNPDSPDKGTAEVLIRKNRQGQIGDVRLTWLGEYTSFADCSYQGSREESQPMRRRSRGFDEE</sequence>
<dbReference type="Pfam" id="PF03796">
    <property type="entry name" value="DnaB_C"/>
    <property type="match status" value="1"/>
</dbReference>
<dbReference type="GO" id="GO:0016787">
    <property type="term" value="F:hydrolase activity"/>
    <property type="evidence" value="ECO:0007669"/>
    <property type="project" value="UniProtKB-KW"/>
</dbReference>
<evidence type="ECO:0000256" key="12">
    <source>
        <dbReference type="RuleBase" id="RU362085"/>
    </source>
</evidence>
<accession>A0ABX1NGK9</accession>
<keyword evidence="5 12" id="KW-0378">Hydrolase</keyword>
<feature type="domain" description="SF4 helicase" evidence="14">
    <location>
        <begin position="164"/>
        <end position="425"/>
    </location>
</feature>
<comment type="function">
    <text evidence="12">The main replicative DNA helicase, it participates in initiation and elongation during chromosome replication. Travels ahead of the DNA replisome, separating dsDNA into templates for DNA synthesis. A processive ATP-dependent 5'-3' DNA helicase it has DNA-dependent ATPase activity.</text>
</comment>
<evidence type="ECO:0000313" key="16">
    <source>
        <dbReference type="Proteomes" id="UP000634522"/>
    </source>
</evidence>
<dbReference type="PANTHER" id="PTHR30153:SF2">
    <property type="entry name" value="REPLICATIVE DNA HELICASE"/>
    <property type="match status" value="1"/>
</dbReference>
<reference evidence="15 16" key="1">
    <citation type="submission" date="2019-12" db="EMBL/GenBank/DDBJ databases">
        <title>Comparative genomics gives insights into the taxonomy of the Azoarcus-Aromatoleum group and reveals separate origins of nif in the plant-associated Azoarcus and non-plant-associated Aromatoleum sub-groups.</title>
        <authorList>
            <person name="Lafos M."/>
            <person name="Maluk M."/>
            <person name="Batista M."/>
            <person name="Junghare M."/>
            <person name="Carmona M."/>
            <person name="Faoro H."/>
            <person name="Cruz L.M."/>
            <person name="Battistoni F."/>
            <person name="De Souza E."/>
            <person name="Pedrosa F."/>
            <person name="Chen W.-M."/>
            <person name="Poole P.S."/>
            <person name="Dixon R.A."/>
            <person name="James E.K."/>
        </authorList>
    </citation>
    <scope>NUCLEOTIDE SEQUENCE [LARGE SCALE GENOMIC DNA]</scope>
    <source>
        <strain evidence="15 16">T</strain>
    </source>
</reference>
<dbReference type="InterPro" id="IPR007694">
    <property type="entry name" value="DNA_helicase_DnaB-like_C"/>
</dbReference>
<feature type="compositionally biased region" description="Basic and acidic residues" evidence="13">
    <location>
        <begin position="426"/>
        <end position="443"/>
    </location>
</feature>
<evidence type="ECO:0000256" key="7">
    <source>
        <dbReference type="ARBA" id="ARBA00022840"/>
    </source>
</evidence>
<dbReference type="RefSeq" id="WP_169141158.1">
    <property type="nucleotide sequence ID" value="NZ_WTVS01000026.1"/>
</dbReference>
<dbReference type="Pfam" id="PF00772">
    <property type="entry name" value="DnaB"/>
    <property type="match status" value="1"/>
</dbReference>
<keyword evidence="9" id="KW-0413">Isomerase</keyword>
<dbReference type="Proteomes" id="UP000634522">
    <property type="component" value="Unassembled WGS sequence"/>
</dbReference>
<evidence type="ECO:0000256" key="2">
    <source>
        <dbReference type="ARBA" id="ARBA00022515"/>
    </source>
</evidence>
<keyword evidence="3 12" id="KW-0235">DNA replication</keyword>
<dbReference type="NCBIfam" id="TIGR00665">
    <property type="entry name" value="DnaB"/>
    <property type="match status" value="1"/>
</dbReference>
<comment type="similarity">
    <text evidence="1 12">Belongs to the helicase family. DnaB subfamily.</text>
</comment>
<dbReference type="InterPro" id="IPR007693">
    <property type="entry name" value="DNA_helicase_DnaB-like_N"/>
</dbReference>
<proteinExistence type="inferred from homology"/>
<dbReference type="EMBL" id="WTVS01000026">
    <property type="protein sequence ID" value="NMF98406.1"/>
    <property type="molecule type" value="Genomic_DNA"/>
</dbReference>
<dbReference type="CDD" id="cd00984">
    <property type="entry name" value="DnaB_C"/>
    <property type="match status" value="1"/>
</dbReference>
<evidence type="ECO:0000256" key="1">
    <source>
        <dbReference type="ARBA" id="ARBA00008428"/>
    </source>
</evidence>
<keyword evidence="6 12" id="KW-0347">Helicase</keyword>
<evidence type="ECO:0000256" key="10">
    <source>
        <dbReference type="ARBA" id="ARBA00048954"/>
    </source>
</evidence>
<evidence type="ECO:0000256" key="9">
    <source>
        <dbReference type="ARBA" id="ARBA00023235"/>
    </source>
</evidence>
<evidence type="ECO:0000256" key="8">
    <source>
        <dbReference type="ARBA" id="ARBA00023125"/>
    </source>
</evidence>
<dbReference type="InterPro" id="IPR016136">
    <property type="entry name" value="DNA_helicase_N/primase_C"/>
</dbReference>
<evidence type="ECO:0000256" key="6">
    <source>
        <dbReference type="ARBA" id="ARBA00022806"/>
    </source>
</evidence>
<dbReference type="PANTHER" id="PTHR30153">
    <property type="entry name" value="REPLICATIVE DNA HELICASE DNAB"/>
    <property type="match status" value="1"/>
</dbReference>
<evidence type="ECO:0000256" key="4">
    <source>
        <dbReference type="ARBA" id="ARBA00022741"/>
    </source>
</evidence>
<protein>
    <recommendedName>
        <fullName evidence="11 12">Replicative DNA helicase</fullName>
        <ecNumber evidence="11 12">5.6.2.3</ecNumber>
    </recommendedName>
</protein>
<organism evidence="15 16">
    <name type="scientific">Aromatoleum toluolicum</name>
    <dbReference type="NCBI Taxonomy" id="90060"/>
    <lineage>
        <taxon>Bacteria</taxon>
        <taxon>Pseudomonadati</taxon>
        <taxon>Pseudomonadota</taxon>
        <taxon>Betaproteobacteria</taxon>
        <taxon>Rhodocyclales</taxon>
        <taxon>Rhodocyclaceae</taxon>
        <taxon>Aromatoleum</taxon>
    </lineage>
</organism>
<dbReference type="Gene3D" id="1.10.860.10">
    <property type="entry name" value="DNAb Helicase, Chain A"/>
    <property type="match status" value="1"/>
</dbReference>
<dbReference type="InterPro" id="IPR027417">
    <property type="entry name" value="P-loop_NTPase"/>
</dbReference>
<dbReference type="GO" id="GO:0003678">
    <property type="term" value="F:DNA helicase activity"/>
    <property type="evidence" value="ECO:0007669"/>
    <property type="project" value="UniProtKB-EC"/>
</dbReference>
<feature type="region of interest" description="Disordered" evidence="13">
    <location>
        <begin position="422"/>
        <end position="443"/>
    </location>
</feature>
<keyword evidence="8 12" id="KW-0238">DNA-binding</keyword>
<dbReference type="EC" id="5.6.2.3" evidence="11 12"/>
<dbReference type="SUPFAM" id="SSF52540">
    <property type="entry name" value="P-loop containing nucleoside triphosphate hydrolases"/>
    <property type="match status" value="1"/>
</dbReference>
<dbReference type="InterPro" id="IPR036185">
    <property type="entry name" value="DNA_heli_DnaB-like_N_sf"/>
</dbReference>
<dbReference type="SUPFAM" id="SSF48024">
    <property type="entry name" value="N-terminal domain of DnaB helicase"/>
    <property type="match status" value="1"/>
</dbReference>
<evidence type="ECO:0000256" key="3">
    <source>
        <dbReference type="ARBA" id="ARBA00022705"/>
    </source>
</evidence>
<keyword evidence="7 12" id="KW-0067">ATP-binding</keyword>
<comment type="catalytic activity">
    <reaction evidence="10 12">
        <text>ATP + H2O = ADP + phosphate + H(+)</text>
        <dbReference type="Rhea" id="RHEA:13065"/>
        <dbReference type="ChEBI" id="CHEBI:15377"/>
        <dbReference type="ChEBI" id="CHEBI:15378"/>
        <dbReference type="ChEBI" id="CHEBI:30616"/>
        <dbReference type="ChEBI" id="CHEBI:43474"/>
        <dbReference type="ChEBI" id="CHEBI:456216"/>
        <dbReference type="EC" id="5.6.2.3"/>
    </reaction>
</comment>
<evidence type="ECO:0000256" key="5">
    <source>
        <dbReference type="ARBA" id="ARBA00022801"/>
    </source>
</evidence>
<keyword evidence="2 12" id="KW-0639">Primosome</keyword>
<evidence type="ECO:0000259" key="14">
    <source>
        <dbReference type="PROSITE" id="PS51199"/>
    </source>
</evidence>
<evidence type="ECO:0000256" key="11">
    <source>
        <dbReference type="NCBIfam" id="TIGR00665"/>
    </source>
</evidence>
<dbReference type="Gene3D" id="3.40.50.300">
    <property type="entry name" value="P-loop containing nucleotide triphosphate hydrolases"/>
    <property type="match status" value="1"/>
</dbReference>
<name>A0ABX1NGK9_9RHOO</name>
<keyword evidence="4 12" id="KW-0547">Nucleotide-binding</keyword>
<gene>
    <name evidence="15" type="primary">dnaB</name>
    <name evidence="15" type="ORF">GPA27_13525</name>
</gene>
<dbReference type="InterPro" id="IPR007692">
    <property type="entry name" value="DNA_helicase_DnaB"/>
</dbReference>
<keyword evidence="16" id="KW-1185">Reference proteome</keyword>
<dbReference type="PROSITE" id="PS51199">
    <property type="entry name" value="SF4_HELICASE"/>
    <property type="match status" value="1"/>
</dbReference>
<evidence type="ECO:0000313" key="15">
    <source>
        <dbReference type="EMBL" id="NMF98406.1"/>
    </source>
</evidence>
<comment type="caution">
    <text evidence="15">The sequence shown here is derived from an EMBL/GenBank/DDBJ whole genome shotgun (WGS) entry which is preliminary data.</text>
</comment>